<keyword evidence="2" id="KW-1185">Reference proteome</keyword>
<name>A0A6V8H0L2_TALPI</name>
<evidence type="ECO:0000313" key="2">
    <source>
        <dbReference type="Proteomes" id="UP000053095"/>
    </source>
</evidence>
<dbReference type="Proteomes" id="UP000053095">
    <property type="component" value="Unassembled WGS sequence"/>
</dbReference>
<gene>
    <name evidence="1" type="ORF">TCE0_015r02372</name>
</gene>
<organism evidence="1 2">
    <name type="scientific">Talaromyces pinophilus</name>
    <name type="common">Penicillium pinophilum</name>
    <dbReference type="NCBI Taxonomy" id="128442"/>
    <lineage>
        <taxon>Eukaryota</taxon>
        <taxon>Fungi</taxon>
        <taxon>Dikarya</taxon>
        <taxon>Ascomycota</taxon>
        <taxon>Pezizomycotina</taxon>
        <taxon>Eurotiomycetes</taxon>
        <taxon>Eurotiomycetidae</taxon>
        <taxon>Eurotiales</taxon>
        <taxon>Trichocomaceae</taxon>
        <taxon>Talaromyces</taxon>
        <taxon>Talaromyces sect. Talaromyces</taxon>
    </lineage>
</organism>
<dbReference type="EMBL" id="DF933811">
    <property type="protein sequence ID" value="GAM34657.1"/>
    <property type="molecule type" value="Genomic_DNA"/>
</dbReference>
<reference evidence="2" key="1">
    <citation type="journal article" date="2015" name="Genome Announc.">
        <title>Draft genome sequence of Talaromyces cellulolyticus strain Y-94, a source of lignocellulosic biomass-degrading enzymes.</title>
        <authorList>
            <person name="Fujii T."/>
            <person name="Koike H."/>
            <person name="Sawayama S."/>
            <person name="Yano S."/>
            <person name="Inoue H."/>
        </authorList>
    </citation>
    <scope>NUCLEOTIDE SEQUENCE [LARGE SCALE GENOMIC DNA]</scope>
    <source>
        <strain evidence="2">Y-94</strain>
    </source>
</reference>
<protein>
    <submittedName>
        <fullName evidence="1">Uncharacterized protein</fullName>
    </submittedName>
</protein>
<sequence length="204" mass="22225">MIMDADTLISSIKFGGLSGCTGLLYGGASGILRASKHPVVHTLAHGIHFSIWGTSFWFIRSNILHFHYQNEATQQQRKYVSAISGGLSGGAITRLMGAKFTPGFIVFSLVGYLGQTGFNVAESWHQENAGKEAAKPKSILERMAASKWIPLRALSDDDFRDILKEKVLSIEVEIALLDDKIRSLEEERAASAASVQKGQDEGKS</sequence>
<accession>A0A6V8H0L2</accession>
<evidence type="ECO:0000313" key="1">
    <source>
        <dbReference type="EMBL" id="GAM34657.1"/>
    </source>
</evidence>
<proteinExistence type="predicted"/>
<dbReference type="AlphaFoldDB" id="A0A6V8H0L2"/>
<dbReference type="PANTHER" id="PTHR41390:SF1">
    <property type="entry name" value="NADH-UBIQUINONE OXIDOREDUCTASE 213 KDA SUBUNIT"/>
    <property type="match status" value="1"/>
</dbReference>
<dbReference type="PANTHER" id="PTHR41390">
    <property type="entry name" value="CHROMOSOME 7, WHOLE GENOME SHOTGUN SEQUENCE"/>
    <property type="match status" value="1"/>
</dbReference>
<comment type="caution">
    <text evidence="1">The sequence shown here is derived from an EMBL/GenBank/DDBJ whole genome shotgun (WGS) entry which is preliminary data.</text>
</comment>